<dbReference type="PROSITE" id="PS50043">
    <property type="entry name" value="HTH_LUXR_2"/>
    <property type="match status" value="1"/>
</dbReference>
<dbReference type="SUPFAM" id="SSF46894">
    <property type="entry name" value="C-terminal effector domain of the bipartite response regulators"/>
    <property type="match status" value="1"/>
</dbReference>
<evidence type="ECO:0000256" key="2">
    <source>
        <dbReference type="ARBA" id="ARBA00023125"/>
    </source>
</evidence>
<organism evidence="6 7">
    <name type="scientific">Caldovatus sediminis</name>
    <dbReference type="NCBI Taxonomy" id="2041189"/>
    <lineage>
        <taxon>Bacteria</taxon>
        <taxon>Pseudomonadati</taxon>
        <taxon>Pseudomonadota</taxon>
        <taxon>Alphaproteobacteria</taxon>
        <taxon>Acetobacterales</taxon>
        <taxon>Roseomonadaceae</taxon>
        <taxon>Caldovatus</taxon>
    </lineage>
</organism>
<feature type="domain" description="HTH luxR-type" evidence="5">
    <location>
        <begin position="156"/>
        <end position="221"/>
    </location>
</feature>
<dbReference type="CDD" id="cd06170">
    <property type="entry name" value="LuxR_C_like"/>
    <property type="match status" value="1"/>
</dbReference>
<dbReference type="AlphaFoldDB" id="A0A8J2ZC92"/>
<evidence type="ECO:0000256" key="4">
    <source>
        <dbReference type="SAM" id="MobiDB-lite"/>
    </source>
</evidence>
<dbReference type="InterPro" id="IPR000792">
    <property type="entry name" value="Tscrpt_reg_LuxR_C"/>
</dbReference>
<evidence type="ECO:0000259" key="5">
    <source>
        <dbReference type="PROSITE" id="PS50043"/>
    </source>
</evidence>
<dbReference type="InterPro" id="IPR016032">
    <property type="entry name" value="Sig_transdc_resp-reg_C-effctor"/>
</dbReference>
<gene>
    <name evidence="6" type="ORF">GCM10010964_25390</name>
</gene>
<dbReference type="GO" id="GO:0006355">
    <property type="term" value="P:regulation of DNA-templated transcription"/>
    <property type="evidence" value="ECO:0007669"/>
    <property type="project" value="InterPro"/>
</dbReference>
<dbReference type="PRINTS" id="PR00038">
    <property type="entry name" value="HTHLUXR"/>
</dbReference>
<reference evidence="6 7" key="1">
    <citation type="journal article" date="2014" name="Int. J. Syst. Evol. Microbiol.">
        <title>Complete genome sequence of Corynebacterium casei LMG S-19264T (=DSM 44701T), isolated from a smear-ripened cheese.</title>
        <authorList>
            <consortium name="US DOE Joint Genome Institute (JGI-PGF)"/>
            <person name="Walter F."/>
            <person name="Albersmeier A."/>
            <person name="Kalinowski J."/>
            <person name="Ruckert C."/>
        </authorList>
    </citation>
    <scope>NUCLEOTIDE SEQUENCE [LARGE SCALE GENOMIC DNA]</scope>
    <source>
        <strain evidence="6 7">CGMCC 1.16330</strain>
    </source>
</reference>
<accession>A0A8J2ZC92</accession>
<evidence type="ECO:0000313" key="7">
    <source>
        <dbReference type="Proteomes" id="UP000597507"/>
    </source>
</evidence>
<protein>
    <submittedName>
        <fullName evidence="6">Helix-turn-helix transcriptional regulator</fullName>
    </submittedName>
</protein>
<dbReference type="Pfam" id="PF00196">
    <property type="entry name" value="GerE"/>
    <property type="match status" value="1"/>
</dbReference>
<proteinExistence type="predicted"/>
<keyword evidence="1" id="KW-0805">Transcription regulation</keyword>
<keyword evidence="7" id="KW-1185">Reference proteome</keyword>
<dbReference type="Proteomes" id="UP000597507">
    <property type="component" value="Unassembled WGS sequence"/>
</dbReference>
<evidence type="ECO:0000256" key="1">
    <source>
        <dbReference type="ARBA" id="ARBA00023015"/>
    </source>
</evidence>
<name>A0A8J2ZC92_9PROT</name>
<dbReference type="SMART" id="SM00421">
    <property type="entry name" value="HTH_LUXR"/>
    <property type="match status" value="1"/>
</dbReference>
<dbReference type="GO" id="GO:0003677">
    <property type="term" value="F:DNA binding"/>
    <property type="evidence" value="ECO:0007669"/>
    <property type="project" value="UniProtKB-KW"/>
</dbReference>
<keyword evidence="3" id="KW-0804">Transcription</keyword>
<sequence>MNLAVAAMRHRAMRPGDAERGPGPVRTADRCDGAVRPVAVALRIADPALRARLAGIVDAAPGLAPAPEGAAAAALVTDRVLPREGGGAAGPPMLVLAKDAAARARALHAGVGGVLPPDAGEAQLVAAIVAVAHGLVVRPASPRPVPPRPEPAAAGAAEPVPALTPREREVLALLAAGAANKVIARRLGLSFHTAKAHVASVLAKLGASSRADAVARGIRAGLVLL</sequence>
<evidence type="ECO:0000313" key="6">
    <source>
        <dbReference type="EMBL" id="GGG36426.1"/>
    </source>
</evidence>
<dbReference type="PANTHER" id="PTHR44688:SF16">
    <property type="entry name" value="DNA-BINDING TRANSCRIPTIONAL ACTIVATOR DEVR_DOSR"/>
    <property type="match status" value="1"/>
</dbReference>
<keyword evidence="2" id="KW-0238">DNA-binding</keyword>
<comment type="caution">
    <text evidence="6">The sequence shown here is derived from an EMBL/GenBank/DDBJ whole genome shotgun (WGS) entry which is preliminary data.</text>
</comment>
<evidence type="ECO:0000256" key="3">
    <source>
        <dbReference type="ARBA" id="ARBA00023163"/>
    </source>
</evidence>
<dbReference type="PANTHER" id="PTHR44688">
    <property type="entry name" value="DNA-BINDING TRANSCRIPTIONAL ACTIVATOR DEVR_DOSR"/>
    <property type="match status" value="1"/>
</dbReference>
<feature type="region of interest" description="Disordered" evidence="4">
    <location>
        <begin position="9"/>
        <end position="28"/>
    </location>
</feature>
<dbReference type="Gene3D" id="3.40.50.2300">
    <property type="match status" value="1"/>
</dbReference>
<dbReference type="EMBL" id="BMKS01000006">
    <property type="protein sequence ID" value="GGG36426.1"/>
    <property type="molecule type" value="Genomic_DNA"/>
</dbReference>